<gene>
    <name evidence="9" type="ORF">H8J70_01840</name>
</gene>
<dbReference type="Proteomes" id="UP000606870">
    <property type="component" value="Unassembled WGS sequence"/>
</dbReference>
<protein>
    <recommendedName>
        <fullName evidence="3 7">Dihydrofolate reductase</fullName>
        <ecNumber evidence="3 7">1.5.1.3</ecNumber>
    </recommendedName>
</protein>
<dbReference type="InterPro" id="IPR001796">
    <property type="entry name" value="DHFR_dom"/>
</dbReference>
<organism evidence="9 10">
    <name type="scientific">Megasphaera hominis</name>
    <dbReference type="NCBI Taxonomy" id="159836"/>
    <lineage>
        <taxon>Bacteria</taxon>
        <taxon>Bacillati</taxon>
        <taxon>Bacillota</taxon>
        <taxon>Negativicutes</taxon>
        <taxon>Veillonellales</taxon>
        <taxon>Veillonellaceae</taxon>
        <taxon>Megasphaera</taxon>
    </lineage>
</organism>
<dbReference type="PIRSF" id="PIRSF000194">
    <property type="entry name" value="DHFR"/>
    <property type="match status" value="1"/>
</dbReference>
<evidence type="ECO:0000259" key="8">
    <source>
        <dbReference type="PROSITE" id="PS51330"/>
    </source>
</evidence>
<evidence type="ECO:0000256" key="2">
    <source>
        <dbReference type="ARBA" id="ARBA00009539"/>
    </source>
</evidence>
<evidence type="ECO:0000256" key="3">
    <source>
        <dbReference type="ARBA" id="ARBA00012856"/>
    </source>
</evidence>
<evidence type="ECO:0000256" key="1">
    <source>
        <dbReference type="ARBA" id="ARBA00004903"/>
    </source>
</evidence>
<accession>A0ABR6VH89</accession>
<feature type="domain" description="DHFR" evidence="8">
    <location>
        <begin position="1"/>
        <end position="161"/>
    </location>
</feature>
<dbReference type="CDD" id="cd00209">
    <property type="entry name" value="DHFR"/>
    <property type="match status" value="1"/>
</dbReference>
<evidence type="ECO:0000256" key="5">
    <source>
        <dbReference type="ARBA" id="ARBA00022857"/>
    </source>
</evidence>
<dbReference type="EC" id="1.5.1.3" evidence="3 7"/>
<name>A0ABR6VH89_9FIRM</name>
<dbReference type="RefSeq" id="WP_186502055.1">
    <property type="nucleotide sequence ID" value="NZ_JACOGK010000003.1"/>
</dbReference>
<dbReference type="PANTHER" id="PTHR48069">
    <property type="entry name" value="DIHYDROFOLATE REDUCTASE"/>
    <property type="match status" value="1"/>
</dbReference>
<keyword evidence="4 7" id="KW-0554">One-carbon metabolism</keyword>
<evidence type="ECO:0000256" key="6">
    <source>
        <dbReference type="ARBA" id="ARBA00023002"/>
    </source>
</evidence>
<comment type="similarity">
    <text evidence="2 7">Belongs to the dihydrofolate reductase family.</text>
</comment>
<comment type="caution">
    <text evidence="9">The sequence shown here is derived from an EMBL/GenBank/DDBJ whole genome shotgun (WGS) entry which is preliminary data.</text>
</comment>
<dbReference type="InterPro" id="IPR024072">
    <property type="entry name" value="DHFR-like_dom_sf"/>
</dbReference>
<evidence type="ECO:0000313" key="10">
    <source>
        <dbReference type="Proteomes" id="UP000606870"/>
    </source>
</evidence>
<dbReference type="SUPFAM" id="SSF53597">
    <property type="entry name" value="Dihydrofolate reductase-like"/>
    <property type="match status" value="1"/>
</dbReference>
<sequence>MLHLIAAVCQNGGIGKDNDLLCHLSADLKHFKSLTMGHTMIMGRKTFESLPGLLPGRPHWLLTSQAGYGSQLAGVTVFHSLEAILQALDPAEEYFVIGGASLYAAFLPHADSLYVTEIAAALPADTYFPAYDPSQWREVSREEHAADDRNAYAFSFVHYIHK</sequence>
<dbReference type="PANTHER" id="PTHR48069:SF3">
    <property type="entry name" value="DIHYDROFOLATE REDUCTASE"/>
    <property type="match status" value="1"/>
</dbReference>
<comment type="pathway">
    <text evidence="1 7">Cofactor biosynthesis; tetrahydrofolate biosynthesis; 5,6,7,8-tetrahydrofolate from 7,8-dihydrofolate: step 1/1.</text>
</comment>
<dbReference type="PRINTS" id="PR00070">
    <property type="entry name" value="DHFR"/>
</dbReference>
<dbReference type="EMBL" id="JACOGK010000003">
    <property type="protein sequence ID" value="MBC3536004.1"/>
    <property type="molecule type" value="Genomic_DNA"/>
</dbReference>
<evidence type="ECO:0000313" key="9">
    <source>
        <dbReference type="EMBL" id="MBC3536004.1"/>
    </source>
</evidence>
<dbReference type="InterPro" id="IPR012259">
    <property type="entry name" value="DHFR"/>
</dbReference>
<comment type="function">
    <text evidence="7">Key enzyme in folate metabolism. Catalyzes an essential reaction for de novo glycine and purine synthesis, and for DNA precursor synthesis.</text>
</comment>
<evidence type="ECO:0000256" key="7">
    <source>
        <dbReference type="PIRNR" id="PIRNR000194"/>
    </source>
</evidence>
<evidence type="ECO:0000256" key="4">
    <source>
        <dbReference type="ARBA" id="ARBA00022563"/>
    </source>
</evidence>
<proteinExistence type="inferred from homology"/>
<keyword evidence="5 7" id="KW-0521">NADP</keyword>
<dbReference type="Pfam" id="PF00186">
    <property type="entry name" value="DHFR_1"/>
    <property type="match status" value="1"/>
</dbReference>
<keyword evidence="6 7" id="KW-0560">Oxidoreductase</keyword>
<dbReference type="PROSITE" id="PS51330">
    <property type="entry name" value="DHFR_2"/>
    <property type="match status" value="1"/>
</dbReference>
<comment type="catalytic activity">
    <reaction evidence="7">
        <text>(6S)-5,6,7,8-tetrahydrofolate + NADP(+) = 7,8-dihydrofolate + NADPH + H(+)</text>
        <dbReference type="Rhea" id="RHEA:15009"/>
        <dbReference type="ChEBI" id="CHEBI:15378"/>
        <dbReference type="ChEBI" id="CHEBI:57451"/>
        <dbReference type="ChEBI" id="CHEBI:57453"/>
        <dbReference type="ChEBI" id="CHEBI:57783"/>
        <dbReference type="ChEBI" id="CHEBI:58349"/>
        <dbReference type="EC" id="1.5.1.3"/>
    </reaction>
</comment>
<keyword evidence="10" id="KW-1185">Reference proteome</keyword>
<dbReference type="Gene3D" id="3.40.430.10">
    <property type="entry name" value="Dihydrofolate Reductase, subunit A"/>
    <property type="match status" value="1"/>
</dbReference>
<reference evidence="9 10" key="1">
    <citation type="submission" date="2020-08" db="EMBL/GenBank/DDBJ databases">
        <authorList>
            <person name="Liu C."/>
            <person name="Sun Q."/>
        </authorList>
    </citation>
    <scope>NUCLEOTIDE SEQUENCE [LARGE SCALE GENOMIC DNA]</scope>
    <source>
        <strain evidence="9 10">NSJ-59</strain>
    </source>
</reference>